<dbReference type="PANTHER" id="PTHR11644:SF2">
    <property type="entry name" value="CYTIDINE DEAMINASE"/>
    <property type="match status" value="1"/>
</dbReference>
<evidence type="ECO:0000256" key="5">
    <source>
        <dbReference type="ARBA" id="ARBA00018266"/>
    </source>
</evidence>
<keyword evidence="7 15" id="KW-0378">Hydrolase</keyword>
<sequence length="120" mass="12750">MTAAQRAARRAYAPYSGFPVGAAVLTAGGKVYSGANVENGSYGLTVCAERIAVFKAVNAGVRQIKAILVYTPTDNFTPPCGACLQVLSEFANEAVIILACRQGTRQLKLSNLLPLQFRLK</sequence>
<evidence type="ECO:0000256" key="8">
    <source>
        <dbReference type="ARBA" id="ARBA00022833"/>
    </source>
</evidence>
<name>A0A7C1SWS6_UNCW3</name>
<dbReference type="NCBIfam" id="NF004064">
    <property type="entry name" value="PRK05578.1"/>
    <property type="match status" value="1"/>
</dbReference>
<dbReference type="AlphaFoldDB" id="A0A7C1SWS6"/>
<dbReference type="GO" id="GO:0072527">
    <property type="term" value="P:pyrimidine-containing compound metabolic process"/>
    <property type="evidence" value="ECO:0007669"/>
    <property type="project" value="UniProtKB-ARBA"/>
</dbReference>
<dbReference type="CDD" id="cd01283">
    <property type="entry name" value="cytidine_deaminase"/>
    <property type="match status" value="1"/>
</dbReference>
<accession>A0A7C1SWS6</accession>
<feature type="binding site" evidence="13">
    <location>
        <begin position="36"/>
        <end position="42"/>
    </location>
    <ligand>
        <name>substrate</name>
    </ligand>
</feature>
<feature type="binding site" evidence="14">
    <location>
        <position position="47"/>
    </location>
    <ligand>
        <name>Zn(2+)</name>
        <dbReference type="ChEBI" id="CHEBI:29105"/>
        <note>catalytic</note>
    </ligand>
</feature>
<feature type="domain" description="CMP/dCMP-type deaminase" evidence="16">
    <location>
        <begin position="1"/>
        <end position="115"/>
    </location>
</feature>
<dbReference type="FunFam" id="3.40.140.10:FF:000008">
    <property type="entry name" value="Cytidine deaminase"/>
    <property type="match status" value="1"/>
</dbReference>
<evidence type="ECO:0000259" key="16">
    <source>
        <dbReference type="PROSITE" id="PS51747"/>
    </source>
</evidence>
<comment type="similarity">
    <text evidence="3 15">Belongs to the cytidine and deoxycytidylate deaminase family.</text>
</comment>
<evidence type="ECO:0000256" key="7">
    <source>
        <dbReference type="ARBA" id="ARBA00022801"/>
    </source>
</evidence>
<proteinExistence type="inferred from homology"/>
<evidence type="ECO:0000256" key="4">
    <source>
        <dbReference type="ARBA" id="ARBA00012783"/>
    </source>
</evidence>
<dbReference type="PROSITE" id="PS51747">
    <property type="entry name" value="CYT_DCMP_DEAMINASES_2"/>
    <property type="match status" value="1"/>
</dbReference>
<dbReference type="GO" id="GO:0005829">
    <property type="term" value="C:cytosol"/>
    <property type="evidence" value="ECO:0007669"/>
    <property type="project" value="TreeGrafter"/>
</dbReference>
<dbReference type="InterPro" id="IPR050202">
    <property type="entry name" value="Cyt/Deoxycyt_deaminase"/>
</dbReference>
<feature type="active site" description="Proton donor" evidence="12">
    <location>
        <position position="49"/>
    </location>
</feature>
<dbReference type="SUPFAM" id="SSF53927">
    <property type="entry name" value="Cytidine deaminase-like"/>
    <property type="match status" value="1"/>
</dbReference>
<reference evidence="17" key="1">
    <citation type="journal article" date="2020" name="mSystems">
        <title>Genome- and Community-Level Interaction Insights into Carbon Utilization and Element Cycling Functions of Hydrothermarchaeota in Hydrothermal Sediment.</title>
        <authorList>
            <person name="Zhou Z."/>
            <person name="Liu Y."/>
            <person name="Xu W."/>
            <person name="Pan J."/>
            <person name="Luo Z.H."/>
            <person name="Li M."/>
        </authorList>
    </citation>
    <scope>NUCLEOTIDE SEQUENCE [LARGE SCALE GENOMIC DNA]</scope>
    <source>
        <strain evidence="18">SpSt-236</strain>
        <strain evidence="17">SpSt-265</strain>
        <strain evidence="19">SpSt-465</strain>
    </source>
</reference>
<dbReference type="GO" id="GO:0008270">
    <property type="term" value="F:zinc ion binding"/>
    <property type="evidence" value="ECO:0007669"/>
    <property type="project" value="UniProtKB-UniRule"/>
</dbReference>
<evidence type="ECO:0000256" key="1">
    <source>
        <dbReference type="ARBA" id="ARBA00001947"/>
    </source>
</evidence>
<dbReference type="NCBIfam" id="TIGR01354">
    <property type="entry name" value="cyt_deam_tetra"/>
    <property type="match status" value="1"/>
</dbReference>
<evidence type="ECO:0000256" key="11">
    <source>
        <dbReference type="ARBA" id="ARBA00049558"/>
    </source>
</evidence>
<organism evidence="17">
    <name type="scientific">candidate division WOR-3 bacterium</name>
    <dbReference type="NCBI Taxonomy" id="2052148"/>
    <lineage>
        <taxon>Bacteria</taxon>
        <taxon>Bacteria division WOR-3</taxon>
    </lineage>
</organism>
<dbReference type="InterPro" id="IPR006262">
    <property type="entry name" value="Cyt_deam_tetra"/>
</dbReference>
<feature type="binding site" evidence="14">
    <location>
        <position position="83"/>
    </location>
    <ligand>
        <name>Zn(2+)</name>
        <dbReference type="ChEBI" id="CHEBI:29105"/>
        <note>catalytic</note>
    </ligand>
</feature>
<comment type="caution">
    <text evidence="17">The sequence shown here is derived from an EMBL/GenBank/DDBJ whole genome shotgun (WGS) entry which is preliminary data.</text>
</comment>
<evidence type="ECO:0000256" key="15">
    <source>
        <dbReference type="RuleBase" id="RU364006"/>
    </source>
</evidence>
<evidence type="ECO:0000256" key="9">
    <source>
        <dbReference type="ARBA" id="ARBA00032005"/>
    </source>
</evidence>
<dbReference type="EC" id="3.5.4.5" evidence="4 15"/>
<dbReference type="PROSITE" id="PS00903">
    <property type="entry name" value="CYT_DCMP_DEAMINASES_1"/>
    <property type="match status" value="1"/>
</dbReference>
<evidence type="ECO:0000313" key="19">
    <source>
        <dbReference type="EMBL" id="HFJ53463.1"/>
    </source>
</evidence>
<comment type="catalytic activity">
    <reaction evidence="11 15">
        <text>cytidine + H2O + H(+) = uridine + NH4(+)</text>
        <dbReference type="Rhea" id="RHEA:16069"/>
        <dbReference type="ChEBI" id="CHEBI:15377"/>
        <dbReference type="ChEBI" id="CHEBI:15378"/>
        <dbReference type="ChEBI" id="CHEBI:16704"/>
        <dbReference type="ChEBI" id="CHEBI:17562"/>
        <dbReference type="ChEBI" id="CHEBI:28938"/>
        <dbReference type="EC" id="3.5.4.5"/>
    </reaction>
</comment>
<evidence type="ECO:0000256" key="3">
    <source>
        <dbReference type="ARBA" id="ARBA00006576"/>
    </source>
</evidence>
<evidence type="ECO:0000256" key="10">
    <source>
        <dbReference type="ARBA" id="ARBA00049252"/>
    </source>
</evidence>
<dbReference type="EMBL" id="DSLG01000003">
    <property type="protein sequence ID" value="HEA86848.1"/>
    <property type="molecule type" value="Genomic_DNA"/>
</dbReference>
<keyword evidence="6 14" id="KW-0479">Metal-binding</keyword>
<evidence type="ECO:0000256" key="13">
    <source>
        <dbReference type="PIRSR" id="PIRSR606262-2"/>
    </source>
</evidence>
<keyword evidence="8 14" id="KW-0862">Zinc</keyword>
<dbReference type="GO" id="GO:0055086">
    <property type="term" value="P:nucleobase-containing small molecule metabolic process"/>
    <property type="evidence" value="ECO:0007669"/>
    <property type="project" value="UniProtKB-ARBA"/>
</dbReference>
<feature type="binding site" evidence="14">
    <location>
        <position position="80"/>
    </location>
    <ligand>
        <name>Zn(2+)</name>
        <dbReference type="ChEBI" id="CHEBI:29105"/>
        <note>catalytic</note>
    </ligand>
</feature>
<evidence type="ECO:0000256" key="6">
    <source>
        <dbReference type="ARBA" id="ARBA00022723"/>
    </source>
</evidence>
<comment type="cofactor">
    <cofactor evidence="1 14 15">
        <name>Zn(2+)</name>
        <dbReference type="ChEBI" id="CHEBI:29105"/>
    </cofactor>
</comment>
<dbReference type="Gene3D" id="3.40.140.10">
    <property type="entry name" value="Cytidine Deaminase, domain 2"/>
    <property type="match status" value="1"/>
</dbReference>
<dbReference type="Pfam" id="PF00383">
    <property type="entry name" value="dCMP_cyt_deam_1"/>
    <property type="match status" value="1"/>
</dbReference>
<dbReference type="EMBL" id="DSKA01000084">
    <property type="protein sequence ID" value="HEE18128.1"/>
    <property type="molecule type" value="Genomic_DNA"/>
</dbReference>
<gene>
    <name evidence="18" type="ORF">ENP62_01060</name>
    <name evidence="17" type="ORF">ENP94_02430</name>
    <name evidence="19" type="ORF">ENS16_02075</name>
</gene>
<evidence type="ECO:0000313" key="17">
    <source>
        <dbReference type="EMBL" id="HEA86848.1"/>
    </source>
</evidence>
<dbReference type="InterPro" id="IPR016192">
    <property type="entry name" value="APOBEC/CMP_deaminase_Zn-bd"/>
</dbReference>
<dbReference type="InterPro" id="IPR016193">
    <property type="entry name" value="Cytidine_deaminase-like"/>
</dbReference>
<dbReference type="PANTHER" id="PTHR11644">
    <property type="entry name" value="CYTIDINE DEAMINASE"/>
    <property type="match status" value="1"/>
</dbReference>
<dbReference type="InterPro" id="IPR002125">
    <property type="entry name" value="CMP_dCMP_dom"/>
</dbReference>
<evidence type="ECO:0000256" key="2">
    <source>
        <dbReference type="ARBA" id="ARBA00003949"/>
    </source>
</evidence>
<dbReference type="GO" id="GO:0004126">
    <property type="term" value="F:cytidine deaminase activity"/>
    <property type="evidence" value="ECO:0007669"/>
    <property type="project" value="UniProtKB-UniRule"/>
</dbReference>
<dbReference type="EMBL" id="DSTU01000003">
    <property type="protein sequence ID" value="HFJ53463.1"/>
    <property type="molecule type" value="Genomic_DNA"/>
</dbReference>
<protein>
    <recommendedName>
        <fullName evidence="5 15">Cytidine deaminase</fullName>
        <ecNumber evidence="4 15">3.5.4.5</ecNumber>
    </recommendedName>
    <alternativeName>
        <fullName evidence="9 15">Cytidine aminohydrolase</fullName>
    </alternativeName>
</protein>
<dbReference type="GO" id="GO:0042802">
    <property type="term" value="F:identical protein binding"/>
    <property type="evidence" value="ECO:0007669"/>
    <property type="project" value="UniProtKB-ARBA"/>
</dbReference>
<evidence type="ECO:0000256" key="12">
    <source>
        <dbReference type="PIRSR" id="PIRSR606262-1"/>
    </source>
</evidence>
<evidence type="ECO:0000313" key="18">
    <source>
        <dbReference type="EMBL" id="HEE18128.1"/>
    </source>
</evidence>
<comment type="function">
    <text evidence="2 15">This enzyme scavenges exogenous and endogenous cytidine and 2'-deoxycytidine for UMP synthesis.</text>
</comment>
<evidence type="ECO:0000256" key="14">
    <source>
        <dbReference type="PIRSR" id="PIRSR606262-3"/>
    </source>
</evidence>
<comment type="catalytic activity">
    <reaction evidence="10 15">
        <text>2'-deoxycytidine + H2O + H(+) = 2'-deoxyuridine + NH4(+)</text>
        <dbReference type="Rhea" id="RHEA:13433"/>
        <dbReference type="ChEBI" id="CHEBI:15377"/>
        <dbReference type="ChEBI" id="CHEBI:15378"/>
        <dbReference type="ChEBI" id="CHEBI:15698"/>
        <dbReference type="ChEBI" id="CHEBI:16450"/>
        <dbReference type="ChEBI" id="CHEBI:28938"/>
        <dbReference type="EC" id="3.5.4.5"/>
    </reaction>
</comment>